<name>A0ACB9SGF3_9MYRT</name>
<dbReference type="Proteomes" id="UP001057402">
    <property type="component" value="Chromosome 2"/>
</dbReference>
<organism evidence="1 2">
    <name type="scientific">Melastoma candidum</name>
    <dbReference type="NCBI Taxonomy" id="119954"/>
    <lineage>
        <taxon>Eukaryota</taxon>
        <taxon>Viridiplantae</taxon>
        <taxon>Streptophyta</taxon>
        <taxon>Embryophyta</taxon>
        <taxon>Tracheophyta</taxon>
        <taxon>Spermatophyta</taxon>
        <taxon>Magnoliopsida</taxon>
        <taxon>eudicotyledons</taxon>
        <taxon>Gunneridae</taxon>
        <taxon>Pentapetalae</taxon>
        <taxon>rosids</taxon>
        <taxon>malvids</taxon>
        <taxon>Myrtales</taxon>
        <taxon>Melastomataceae</taxon>
        <taxon>Melastomatoideae</taxon>
        <taxon>Melastomateae</taxon>
        <taxon>Melastoma</taxon>
    </lineage>
</organism>
<comment type="caution">
    <text evidence="1">The sequence shown here is derived from an EMBL/GenBank/DDBJ whole genome shotgun (WGS) entry which is preliminary data.</text>
</comment>
<sequence length="436" mass="46410">MSPAFAFVSFLPPSKPFHPWSRPVIRCSSPQAPNMDRRSAPNPPRRIVVVGGGVIGVCTAYFLTKRLSTASSPSDYHVTLVEQSAAVATAASGKAGGFLALDWCDGGPVQDLARASFVLHRSLAEELEGGRSYGYRPVTTLSVPISESGSPSSTRSTKDDLPAWVDGPGRTRQRARTIGTTENTAQVHPQLFTRALLDKAVRDFGLDVVVGRRVEAVNVDDEGRVKSVGIAGGGGGEEEVEAEAVVVAVGPWSASFGLLRNVFSVYGLKAHSIVLEPRKKDEITPHALFLSFSPKEGGPALDPEVYPRPTGEVYICGMSAREDIPDDPDQVLPNPESIRMLKRVANAVSTHLLEGEAQVKAEQACFLPCTDDGIPVIGQLPGIPGCYVATGHSCWGILNGPATGAAMAELILDGRSQMVNLDAFSPSRFVLTQKSR</sequence>
<accession>A0ACB9SGF3</accession>
<keyword evidence="2" id="KW-1185">Reference proteome</keyword>
<protein>
    <submittedName>
        <fullName evidence="1">Uncharacterized protein</fullName>
    </submittedName>
</protein>
<dbReference type="EMBL" id="CM042881">
    <property type="protein sequence ID" value="KAI4387262.1"/>
    <property type="molecule type" value="Genomic_DNA"/>
</dbReference>
<gene>
    <name evidence="1" type="ORF">MLD38_005107</name>
</gene>
<evidence type="ECO:0000313" key="1">
    <source>
        <dbReference type="EMBL" id="KAI4387262.1"/>
    </source>
</evidence>
<proteinExistence type="predicted"/>
<reference evidence="2" key="1">
    <citation type="journal article" date="2023" name="Front. Plant Sci.">
        <title>Chromosomal-level genome assembly of Melastoma candidum provides insights into trichome evolution.</title>
        <authorList>
            <person name="Zhong Y."/>
            <person name="Wu W."/>
            <person name="Sun C."/>
            <person name="Zou P."/>
            <person name="Liu Y."/>
            <person name="Dai S."/>
            <person name="Zhou R."/>
        </authorList>
    </citation>
    <scope>NUCLEOTIDE SEQUENCE [LARGE SCALE GENOMIC DNA]</scope>
</reference>
<evidence type="ECO:0000313" key="2">
    <source>
        <dbReference type="Proteomes" id="UP001057402"/>
    </source>
</evidence>